<dbReference type="AlphaFoldDB" id="A0A251X7A7"/>
<dbReference type="EMBL" id="MSLT01000018">
    <property type="protein sequence ID" value="OUD13274.1"/>
    <property type="molecule type" value="Genomic_DNA"/>
</dbReference>
<name>A0A251X7A7_9GAMM</name>
<keyword evidence="3" id="KW-1185">Reference proteome</keyword>
<organism evidence="2 3">
    <name type="scientific">Thioflexithrix psekupsensis</name>
    <dbReference type="NCBI Taxonomy" id="1570016"/>
    <lineage>
        <taxon>Bacteria</taxon>
        <taxon>Pseudomonadati</taxon>
        <taxon>Pseudomonadota</taxon>
        <taxon>Gammaproteobacteria</taxon>
        <taxon>Thiotrichales</taxon>
        <taxon>Thioflexithrix</taxon>
    </lineage>
</organism>
<evidence type="ECO:0000313" key="3">
    <source>
        <dbReference type="Proteomes" id="UP000194798"/>
    </source>
</evidence>
<comment type="caution">
    <text evidence="2">The sequence shown here is derived from an EMBL/GenBank/DDBJ whole genome shotgun (WGS) entry which is preliminary data.</text>
</comment>
<feature type="chain" id="PRO_5012219735" evidence="1">
    <location>
        <begin position="22"/>
        <end position="233"/>
    </location>
</feature>
<dbReference type="OrthoDB" id="5624140at2"/>
<reference evidence="2 3" key="1">
    <citation type="submission" date="2016-12" db="EMBL/GenBank/DDBJ databases">
        <title>Thioflexothrix psekupsii D3 genome sequencing and assembly.</title>
        <authorList>
            <person name="Fomenkov A."/>
            <person name="Vincze T."/>
            <person name="Grabovich M."/>
            <person name="Anton B.P."/>
            <person name="Dubinina G."/>
            <person name="Orlova M."/>
            <person name="Belousova E."/>
            <person name="Roberts R.J."/>
        </authorList>
    </citation>
    <scope>NUCLEOTIDE SEQUENCE [LARGE SCALE GENOMIC DNA]</scope>
    <source>
        <strain evidence="2">D3</strain>
    </source>
</reference>
<accession>A0A251X7A7</accession>
<dbReference type="Proteomes" id="UP000194798">
    <property type="component" value="Unassembled WGS sequence"/>
</dbReference>
<feature type="signal peptide" evidence="1">
    <location>
        <begin position="1"/>
        <end position="21"/>
    </location>
</feature>
<evidence type="ECO:0000256" key="1">
    <source>
        <dbReference type="SAM" id="SignalP"/>
    </source>
</evidence>
<proteinExistence type="predicted"/>
<sequence>MTIKKWLLAAWLLVTTGYVSASDMIIIHANDAAHPLATGAILPATTVLTLHKDAEITVIFANGGVNTVRAPWQGTISNPVTLNDDPQLIAGLSHLLSESSLTHRAREQVPDDILWVDISTNKRHYCVADHVTLWRPQADQSASTLAIKHKETGNETSVMWPANQATLAWPNQLPVVYGETYTVELTTRRGSSNFKKLVLYQLPESLPTQSHKVVWMVGRGCIPQANQLLASLR</sequence>
<gene>
    <name evidence="2" type="ORF">TPSD3_11630</name>
</gene>
<dbReference type="RefSeq" id="WP_086488723.1">
    <property type="nucleotide sequence ID" value="NZ_MSLT01000018.1"/>
</dbReference>
<evidence type="ECO:0000313" key="2">
    <source>
        <dbReference type="EMBL" id="OUD13274.1"/>
    </source>
</evidence>
<protein>
    <submittedName>
        <fullName evidence="2">Uncharacterized protein</fullName>
    </submittedName>
</protein>
<keyword evidence="1" id="KW-0732">Signal</keyword>